<name>A0AAF0XJM8_DAUCS</name>
<feature type="region of interest" description="Disordered" evidence="1">
    <location>
        <begin position="457"/>
        <end position="561"/>
    </location>
</feature>
<gene>
    <name evidence="2" type="ORF">DCAR_0727641</name>
</gene>
<dbReference type="Proteomes" id="UP000077755">
    <property type="component" value="Chromosome 7"/>
</dbReference>
<proteinExistence type="predicted"/>
<feature type="region of interest" description="Disordered" evidence="1">
    <location>
        <begin position="413"/>
        <end position="434"/>
    </location>
</feature>
<feature type="compositionally biased region" description="Low complexity" evidence="1">
    <location>
        <begin position="321"/>
        <end position="339"/>
    </location>
</feature>
<accession>A0AAF0XJM8</accession>
<feature type="compositionally biased region" description="Polar residues" evidence="1">
    <location>
        <begin position="36"/>
        <end position="50"/>
    </location>
</feature>
<feature type="compositionally biased region" description="Basic and acidic residues" evidence="1">
    <location>
        <begin position="107"/>
        <end position="120"/>
    </location>
</feature>
<feature type="compositionally biased region" description="Polar residues" evidence="1">
    <location>
        <begin position="58"/>
        <end position="72"/>
    </location>
</feature>
<protein>
    <submittedName>
        <fullName evidence="2">Uncharacterized protein</fullName>
    </submittedName>
</protein>
<feature type="region of interest" description="Disordered" evidence="1">
    <location>
        <begin position="230"/>
        <end position="360"/>
    </location>
</feature>
<keyword evidence="3" id="KW-1185">Reference proteome</keyword>
<feature type="compositionally biased region" description="Low complexity" evidence="1">
    <location>
        <begin position="25"/>
        <end position="34"/>
    </location>
</feature>
<feature type="region of interest" description="Disordered" evidence="1">
    <location>
        <begin position="16"/>
        <end position="138"/>
    </location>
</feature>
<feature type="compositionally biased region" description="Basic and acidic residues" evidence="1">
    <location>
        <begin position="128"/>
        <end position="138"/>
    </location>
</feature>
<dbReference type="KEGG" id="dcr:108196897"/>
<feature type="compositionally biased region" description="Low complexity" evidence="1">
    <location>
        <begin position="92"/>
        <end position="101"/>
    </location>
</feature>
<dbReference type="PANTHER" id="PTHR32091:SF20">
    <property type="entry name" value="EUKARYOTIC TRANSLATION INITIATION FACTOR 4B1"/>
    <property type="match status" value="1"/>
</dbReference>
<feature type="compositionally biased region" description="Basic and acidic residues" evidence="1">
    <location>
        <begin position="296"/>
        <end position="320"/>
    </location>
</feature>
<evidence type="ECO:0000256" key="1">
    <source>
        <dbReference type="SAM" id="MobiDB-lite"/>
    </source>
</evidence>
<evidence type="ECO:0000313" key="3">
    <source>
        <dbReference type="Proteomes" id="UP000077755"/>
    </source>
</evidence>
<dbReference type="InterPro" id="IPR010433">
    <property type="entry name" value="EIF-4B_pln"/>
</dbReference>
<reference evidence="2" key="1">
    <citation type="journal article" date="2016" name="Nat. Genet.">
        <title>A high-quality carrot genome assembly provides new insights into carotenoid accumulation and asterid genome evolution.</title>
        <authorList>
            <person name="Iorizzo M."/>
            <person name="Ellison S."/>
            <person name="Senalik D."/>
            <person name="Zeng P."/>
            <person name="Satapoomin P."/>
            <person name="Huang J."/>
            <person name="Bowman M."/>
            <person name="Iovene M."/>
            <person name="Sanseverino W."/>
            <person name="Cavagnaro P."/>
            <person name="Yildiz M."/>
            <person name="Macko-Podgorni A."/>
            <person name="Moranska E."/>
            <person name="Grzebelus E."/>
            <person name="Grzebelus D."/>
            <person name="Ashrafi H."/>
            <person name="Zheng Z."/>
            <person name="Cheng S."/>
            <person name="Spooner D."/>
            <person name="Van Deynze A."/>
            <person name="Simon P."/>
        </authorList>
    </citation>
    <scope>NUCLEOTIDE SEQUENCE</scope>
    <source>
        <tissue evidence="2">Leaf</tissue>
    </source>
</reference>
<evidence type="ECO:0000313" key="2">
    <source>
        <dbReference type="EMBL" id="WOH08204.1"/>
    </source>
</evidence>
<dbReference type="AlphaFoldDB" id="A0AAF0XJM8"/>
<dbReference type="GO" id="GO:0003743">
    <property type="term" value="F:translation initiation factor activity"/>
    <property type="evidence" value="ECO:0007669"/>
    <property type="project" value="InterPro"/>
</dbReference>
<organism evidence="2 3">
    <name type="scientific">Daucus carota subsp. sativus</name>
    <name type="common">Carrot</name>
    <dbReference type="NCBI Taxonomy" id="79200"/>
    <lineage>
        <taxon>Eukaryota</taxon>
        <taxon>Viridiplantae</taxon>
        <taxon>Streptophyta</taxon>
        <taxon>Embryophyta</taxon>
        <taxon>Tracheophyta</taxon>
        <taxon>Spermatophyta</taxon>
        <taxon>Magnoliopsida</taxon>
        <taxon>eudicotyledons</taxon>
        <taxon>Gunneridae</taxon>
        <taxon>Pentapetalae</taxon>
        <taxon>asterids</taxon>
        <taxon>campanulids</taxon>
        <taxon>Apiales</taxon>
        <taxon>Apiaceae</taxon>
        <taxon>Apioideae</taxon>
        <taxon>Scandiceae</taxon>
        <taxon>Daucinae</taxon>
        <taxon>Daucus</taxon>
        <taxon>Daucus sect. Daucus</taxon>
    </lineage>
</organism>
<reference evidence="2" key="2">
    <citation type="submission" date="2022-03" db="EMBL/GenBank/DDBJ databases">
        <title>Draft title - Genomic analysis of global carrot germplasm unveils the trajectory of domestication and the origin of high carotenoid orange carrot.</title>
        <authorList>
            <person name="Iorizzo M."/>
            <person name="Ellison S."/>
            <person name="Senalik D."/>
            <person name="Macko-Podgorni A."/>
            <person name="Grzebelus D."/>
            <person name="Bostan H."/>
            <person name="Rolling W."/>
            <person name="Curaba J."/>
            <person name="Simon P."/>
        </authorList>
    </citation>
    <scope>NUCLEOTIDE SEQUENCE</scope>
    <source>
        <tissue evidence="2">Leaf</tissue>
    </source>
</reference>
<dbReference type="PANTHER" id="PTHR32091">
    <property type="entry name" value="EUKARYOTIC TRANSLATION INITIATION FACTOR 4B"/>
    <property type="match status" value="1"/>
</dbReference>
<feature type="compositionally biased region" description="Polar residues" evidence="1">
    <location>
        <begin position="416"/>
        <end position="432"/>
    </location>
</feature>
<feature type="compositionally biased region" description="Basic and acidic residues" evidence="1">
    <location>
        <begin position="259"/>
        <end position="276"/>
    </location>
</feature>
<feature type="region of interest" description="Disordered" evidence="1">
    <location>
        <begin position="154"/>
        <end position="215"/>
    </location>
</feature>
<feature type="compositionally biased region" description="Basic and acidic residues" evidence="1">
    <location>
        <begin position="503"/>
        <end position="516"/>
    </location>
</feature>
<sequence>MSKPWGKIGAWAAEAEQAELEEKQQQAAEAAAAASRDSQSYPSLRETVNSKPKKKNKMSLQQFTLSTGSSRVGLTPDEMLQLPKGPQERSGEFQSGRFGSFGRAGGSHRDDRRFDDDGRRAGTVTRISDYDQPSRADGVDNWAMSKRAVVNLGDRGSRNEGFSRGSGSEGVSRADEAGNWGTGKKVANVFDGGNRTSTSRHGALGSGGGTDGVSRADEVDNWAVGKKQQVLAAGPVRSSGFSGSGPDRWTRGGGNGLGGEERTKMVFDKPRTDRVVNESSVSKGEGNRPNPFGAARPREEVLSEKGLDWREVDMEIEAKKSSGSRPSSGQSNRPGSSQSEPAEGGSSLPQGVMKPKVNPFGDAKPRELLLEEKGLDWKKIDLDLERRRVDRPETEMEVNLKIEIDHLRREIEKESTSNVNRDSQQVSSQEQTNMHDRLLQKERELEQIARELDDKVRFVQKPIERPGSGSGRGSAIFERPPSRSGSYEDSRNTKFMQRPRSRGTGDRSGSFEDFRNTEYVQRPHSRGTGDLLPRQRDERRGFQGGKGFLGSRNVDRSSERW</sequence>
<dbReference type="Pfam" id="PF06273">
    <property type="entry name" value="eIF-4B"/>
    <property type="match status" value="2"/>
</dbReference>
<dbReference type="EMBL" id="CP093349">
    <property type="protein sequence ID" value="WOH08204.1"/>
    <property type="molecule type" value="Genomic_DNA"/>
</dbReference>
<dbReference type="GO" id="GO:0003729">
    <property type="term" value="F:mRNA binding"/>
    <property type="evidence" value="ECO:0007669"/>
    <property type="project" value="TreeGrafter"/>
</dbReference>